<feature type="region of interest" description="Disordered" evidence="1">
    <location>
        <begin position="20"/>
        <end position="106"/>
    </location>
</feature>
<feature type="compositionally biased region" description="Low complexity" evidence="1">
    <location>
        <begin position="977"/>
        <end position="999"/>
    </location>
</feature>
<feature type="compositionally biased region" description="Basic and acidic residues" evidence="1">
    <location>
        <begin position="1154"/>
        <end position="1167"/>
    </location>
</feature>
<feature type="compositionally biased region" description="Polar residues" evidence="1">
    <location>
        <begin position="1024"/>
        <end position="1040"/>
    </location>
</feature>
<feature type="compositionally biased region" description="Basic and acidic residues" evidence="1">
    <location>
        <begin position="607"/>
        <end position="625"/>
    </location>
</feature>
<feature type="compositionally biased region" description="Low complexity" evidence="1">
    <location>
        <begin position="65"/>
        <end position="85"/>
    </location>
</feature>
<gene>
    <name evidence="2" type="ORF">Cvel_12814.t2.CR1</name>
</gene>
<organism evidence="2">
    <name type="scientific">Chromera velia CCMP2878</name>
    <dbReference type="NCBI Taxonomy" id="1169474"/>
    <lineage>
        <taxon>Eukaryota</taxon>
        <taxon>Sar</taxon>
        <taxon>Alveolata</taxon>
        <taxon>Colpodellida</taxon>
        <taxon>Chromeraceae</taxon>
        <taxon>Chromera</taxon>
    </lineage>
</organism>
<feature type="region of interest" description="Disordered" evidence="1">
    <location>
        <begin position="680"/>
        <end position="816"/>
    </location>
</feature>
<dbReference type="VEuPathDB" id="CryptoDB:Cvel_12814"/>
<protein>
    <submittedName>
        <fullName evidence="2">Uncharacterized protein</fullName>
    </submittedName>
</protein>
<feature type="region of interest" description="Disordered" evidence="1">
    <location>
        <begin position="924"/>
        <end position="999"/>
    </location>
</feature>
<feature type="compositionally biased region" description="Low complexity" evidence="1">
    <location>
        <begin position="740"/>
        <end position="750"/>
    </location>
</feature>
<dbReference type="EMBL" id="CDMZ01005792">
    <property type="protein sequence ID" value="CUC10850.1"/>
    <property type="molecule type" value="Genomic_DNA"/>
</dbReference>
<dbReference type="AlphaFoldDB" id="A0A0K6SBB0"/>
<feature type="compositionally biased region" description="Low complexity" evidence="1">
    <location>
        <begin position="596"/>
        <end position="606"/>
    </location>
</feature>
<feature type="compositionally biased region" description="Low complexity" evidence="1">
    <location>
        <begin position="950"/>
        <end position="964"/>
    </location>
</feature>
<feature type="region of interest" description="Disordered" evidence="1">
    <location>
        <begin position="1154"/>
        <end position="1208"/>
    </location>
</feature>
<name>A0A0K6SBB0_9ALVE</name>
<feature type="region of interest" description="Disordered" evidence="1">
    <location>
        <begin position="556"/>
        <end position="631"/>
    </location>
</feature>
<evidence type="ECO:0000256" key="1">
    <source>
        <dbReference type="SAM" id="MobiDB-lite"/>
    </source>
</evidence>
<reference evidence="2" key="1">
    <citation type="submission" date="2014-11" db="EMBL/GenBank/DDBJ databases">
        <title>Molecular phylogeny of cliff fern family Woodsiaceae with morphological implications.</title>
        <authorList>
            <person name="Shao Y.-Z."/>
            <person name="Wei R."/>
            <person name="Zhang X.-C."/>
        </authorList>
    </citation>
    <scope>NUCLEOTIDE SEQUENCE</scope>
</reference>
<evidence type="ECO:0000313" key="2">
    <source>
        <dbReference type="EMBL" id="CUC10850.1"/>
    </source>
</evidence>
<feature type="region of interest" description="Disordered" evidence="1">
    <location>
        <begin position="281"/>
        <end position="366"/>
    </location>
</feature>
<feature type="compositionally biased region" description="Acidic residues" evidence="1">
    <location>
        <begin position="293"/>
        <end position="310"/>
    </location>
</feature>
<proteinExistence type="predicted"/>
<feature type="region of interest" description="Disordered" evidence="1">
    <location>
        <begin position="1020"/>
        <end position="1054"/>
    </location>
</feature>
<feature type="compositionally biased region" description="Basic and acidic residues" evidence="1">
    <location>
        <begin position="559"/>
        <end position="577"/>
    </location>
</feature>
<sequence>MYSSLVANPLRQRPRSLFEQSKIDHFGIPPSPGFRLSQQQREQKAKIGNKKNLAPLSARHPEGGPPSLSNCSSSTNSGGAASAYAVTRPPSEWLPDSSRSKSGTRQVIRGLTAASVGGGRDASGSAQPAVSLSVDEVMGGKHFEVMEDPGVFRPFFTPRGVTRPSLSSEWLVRISGTRHEENLVKLSDAEARALAVPIHTQRMRTEECILRDREWNRLVVQRRFVRSYRGAQTERRREVAALQHRQVFDPDTLPFNLSAALPSEARDLLDPLDPEIRQLVSVRGPRGLPPGLESDESEPEETAGEGEEMVEGIPLGGTEGATSKAAGDAELERERARLERLERAGRGKKEAMASKKEAVESKQAQTEKDLERLLGKGNWTAEIAIESETQKKKVDPTLKAQYFDSEMRTAFAEFFLRVVAFITPSSHHLMPRCAWFGFCRAAELIEEKDGNILVSEIVSAFEENAQLEEGERVLPFVNFLCACFDVLNTKFKQGAVGSIAAFLRAQKSNLMERLPAAPTGRAISYPSPDMDPCASALHQCLPVRLRMSSKTADGIAEQLRIESRRRSQIDQEKEKKPKKEKKKSKKDKDKDESRRASISPSAASSGGEERSPSRREKGKEKDKVRGSQAYFAVNPHWMHHRIEMQLGEPEVIEVIAKQQQIFKSLFLFFARTSLSRALEQAREEDRPKKPPLLRAKTPALEPLLLWDPPGVATSTPPPEREASAADSLEEPLASPPGSVRRGSSMNNNSNSRERKQSLANSKRRASASSTATSGDGGGHQPTRRPPKTSQGPPTSGRPVSPLTNGHRPSTCPDAQNDFDAQVATHASKILEAVQGMVGRKSITRLASIDTLPPTPEEETVPAFMLWQDIWKCIVASGLFPHLLSRWTLQFLWRRLRLRSTQPLPPSPFRTWKAEQVQQTLFARFQQQQQQQQMQQQIQMDNDSRADTSPGSKAARRASQASSKRGGAHSAVVTFGDPSSSSSASPNKSSGGPPATAPAPSAFSAAARALIGANRLAKEKLAESDSPSFRRQSQSPASPVTYSEPRGSPTKGGGTILSSQKSMGLALKGSVEVRLAHEVCPGYVEFEGFVEYFCRAAFMYLNFYCNHALQARTSSRNKALWVVALASRLLDSVREGLDSSVFEITAEKGELHLKEREREIGGEKEDQQKSSVEGKAGGKVGGKDGNVQLKYPRPVLQGRTRTRSTSPPPVEVLKASEFLLKDIFGPTIVAPSPGWKHLKGCWQRP</sequence>
<feature type="compositionally biased region" description="Basic and acidic residues" evidence="1">
    <location>
        <begin position="330"/>
        <end position="366"/>
    </location>
</feature>
<feature type="compositionally biased region" description="Basic and acidic residues" evidence="1">
    <location>
        <begin position="586"/>
        <end position="595"/>
    </location>
</feature>
<feature type="compositionally biased region" description="Gly residues" evidence="1">
    <location>
        <begin position="1174"/>
        <end position="1183"/>
    </location>
</feature>
<feature type="compositionally biased region" description="Low complexity" evidence="1">
    <location>
        <begin position="924"/>
        <end position="938"/>
    </location>
</feature>
<accession>A0A0K6SBB0</accession>